<evidence type="ECO:0000256" key="4">
    <source>
        <dbReference type="ARBA" id="ARBA00023136"/>
    </source>
</evidence>
<feature type="chain" id="PRO_5012124090" description="Mid2 domain-containing protein" evidence="7">
    <location>
        <begin position="28"/>
        <end position="537"/>
    </location>
</feature>
<dbReference type="STRING" id="71784.A0A1Y2B8F2"/>
<evidence type="ECO:0000313" key="8">
    <source>
        <dbReference type="EMBL" id="ORY30385.1"/>
    </source>
</evidence>
<dbReference type="GO" id="GO:0071944">
    <property type="term" value="C:cell periphery"/>
    <property type="evidence" value="ECO:0007669"/>
    <property type="project" value="UniProtKB-ARBA"/>
</dbReference>
<feature type="region of interest" description="Disordered" evidence="5">
    <location>
        <begin position="256"/>
        <end position="289"/>
    </location>
</feature>
<keyword evidence="2 6" id="KW-0812">Transmembrane</keyword>
<evidence type="ECO:0000256" key="2">
    <source>
        <dbReference type="ARBA" id="ARBA00022692"/>
    </source>
</evidence>
<keyword evidence="4 6" id="KW-0472">Membrane</keyword>
<proteinExistence type="predicted"/>
<dbReference type="AlphaFoldDB" id="A0A1Y2B8F2"/>
<feature type="compositionally biased region" description="Low complexity" evidence="5">
    <location>
        <begin position="256"/>
        <end position="287"/>
    </location>
</feature>
<evidence type="ECO:0000313" key="9">
    <source>
        <dbReference type="Proteomes" id="UP000193986"/>
    </source>
</evidence>
<dbReference type="InParanoid" id="A0A1Y2B8F2"/>
<feature type="transmembrane region" description="Helical" evidence="6">
    <location>
        <begin position="297"/>
        <end position="319"/>
    </location>
</feature>
<dbReference type="OrthoDB" id="2575974at2759"/>
<dbReference type="Proteomes" id="UP000193986">
    <property type="component" value="Unassembled WGS sequence"/>
</dbReference>
<feature type="region of interest" description="Disordered" evidence="5">
    <location>
        <begin position="348"/>
        <end position="383"/>
    </location>
</feature>
<evidence type="ECO:0000256" key="7">
    <source>
        <dbReference type="SAM" id="SignalP"/>
    </source>
</evidence>
<keyword evidence="9" id="KW-1185">Reference proteome</keyword>
<evidence type="ECO:0000256" key="3">
    <source>
        <dbReference type="ARBA" id="ARBA00022989"/>
    </source>
</evidence>
<feature type="compositionally biased region" description="Polar residues" evidence="5">
    <location>
        <begin position="418"/>
        <end position="428"/>
    </location>
</feature>
<comment type="caution">
    <text evidence="8">The sequence shown here is derived from an EMBL/GenBank/DDBJ whole genome shotgun (WGS) entry which is preliminary data.</text>
</comment>
<dbReference type="PANTHER" id="PTHR15549">
    <property type="entry name" value="PAIRED IMMUNOGLOBULIN-LIKE TYPE 2 RECEPTOR"/>
    <property type="match status" value="1"/>
</dbReference>
<evidence type="ECO:0008006" key="10">
    <source>
        <dbReference type="Google" id="ProtNLM"/>
    </source>
</evidence>
<dbReference type="InterPro" id="IPR051694">
    <property type="entry name" value="Immunoregulatory_rcpt-like"/>
</dbReference>
<dbReference type="GO" id="GO:0016020">
    <property type="term" value="C:membrane"/>
    <property type="evidence" value="ECO:0007669"/>
    <property type="project" value="UniProtKB-SubCell"/>
</dbReference>
<evidence type="ECO:0000256" key="5">
    <source>
        <dbReference type="SAM" id="MobiDB-lite"/>
    </source>
</evidence>
<keyword evidence="7" id="KW-0732">Signal</keyword>
<feature type="region of interest" description="Disordered" evidence="5">
    <location>
        <begin position="417"/>
        <end position="537"/>
    </location>
</feature>
<accession>A0A1Y2B8F2</accession>
<sequence length="537" mass="56467">MISCRSGFGWIVITISLILARDRGAFAQITTSTPATTIAAASSTTTRTSSSSVAITSRITTTPVVVSSATTSTTTAVATAASTSSIPSLVFGTVPTLTSCGTFRITWNLGNEDSSRFNITIRVIEAPSSSSTSFSGTSTTHASSSSLAVTRAVSLSSLTTSTTATSPHSTTTTTTTASVQARDFLLDDQQRQRRSTSVNQIIVNQIANVGYTWPEISLAAGRYYLLGNINDTRHTTAQSSIFTVISGSNTSCLSSSIATTSSSSTTTTKSQSTSTSTMSTVSSSGTSLKSNKISGGAIAGIVIGALAAILALVILFLILRRRRQRHQSRQPMISDPQIVQRRQSHSYLGFTGVPSQGSQDTHTHTAQPSSPLSPEIQMRHSGDSVDKAAGVTGLAFSPDEGAGSIESLPDQQVILGSESGSRQTSNPFASVPPTPRTGSIDEFGIPRQESFLEQQQQQQRRQPSISNSPGSIATPVMGRQGSMKRKPVPSLGPELRRQLNGEGDATPPLGQKQAGGEDTERRMSYQLVPDPPLPLED</sequence>
<name>A0A1Y2B8F2_9TREE</name>
<feature type="compositionally biased region" description="Polar residues" evidence="5">
    <location>
        <begin position="353"/>
        <end position="372"/>
    </location>
</feature>
<feature type="signal peptide" evidence="7">
    <location>
        <begin position="1"/>
        <end position="27"/>
    </location>
</feature>
<evidence type="ECO:0000256" key="6">
    <source>
        <dbReference type="SAM" id="Phobius"/>
    </source>
</evidence>
<reference evidence="8 9" key="1">
    <citation type="submission" date="2016-07" db="EMBL/GenBank/DDBJ databases">
        <title>Pervasive Adenine N6-methylation of Active Genes in Fungi.</title>
        <authorList>
            <consortium name="DOE Joint Genome Institute"/>
            <person name="Mondo S.J."/>
            <person name="Dannebaum R.O."/>
            <person name="Kuo R.C."/>
            <person name="Labutti K."/>
            <person name="Haridas S."/>
            <person name="Kuo A."/>
            <person name="Salamov A."/>
            <person name="Ahrendt S.R."/>
            <person name="Lipzen A."/>
            <person name="Sullivan W."/>
            <person name="Andreopoulos W.B."/>
            <person name="Clum A."/>
            <person name="Lindquist E."/>
            <person name="Daum C."/>
            <person name="Ramamoorthy G.K."/>
            <person name="Gryganskyi A."/>
            <person name="Culley D."/>
            <person name="Magnuson J.K."/>
            <person name="James T.Y."/>
            <person name="O'Malley M.A."/>
            <person name="Stajich J.E."/>
            <person name="Spatafora J.W."/>
            <person name="Visel A."/>
            <person name="Grigoriev I.V."/>
        </authorList>
    </citation>
    <scope>NUCLEOTIDE SEQUENCE [LARGE SCALE GENOMIC DNA]</scope>
    <source>
        <strain evidence="8 9">68-887.2</strain>
    </source>
</reference>
<gene>
    <name evidence="8" type="ORF">BCR39DRAFT_529569</name>
</gene>
<protein>
    <recommendedName>
        <fullName evidence="10">Mid2 domain-containing protein</fullName>
    </recommendedName>
</protein>
<organism evidence="8 9">
    <name type="scientific">Naematelia encephala</name>
    <dbReference type="NCBI Taxonomy" id="71784"/>
    <lineage>
        <taxon>Eukaryota</taxon>
        <taxon>Fungi</taxon>
        <taxon>Dikarya</taxon>
        <taxon>Basidiomycota</taxon>
        <taxon>Agaricomycotina</taxon>
        <taxon>Tremellomycetes</taxon>
        <taxon>Tremellales</taxon>
        <taxon>Naemateliaceae</taxon>
        <taxon>Naematelia</taxon>
    </lineage>
</organism>
<evidence type="ECO:0000256" key="1">
    <source>
        <dbReference type="ARBA" id="ARBA00004167"/>
    </source>
</evidence>
<dbReference type="EMBL" id="MCFC01000020">
    <property type="protein sequence ID" value="ORY30385.1"/>
    <property type="molecule type" value="Genomic_DNA"/>
</dbReference>
<keyword evidence="3 6" id="KW-1133">Transmembrane helix</keyword>
<comment type="subcellular location">
    <subcellularLocation>
        <location evidence="1">Membrane</location>
        <topology evidence="1">Single-pass membrane protein</topology>
    </subcellularLocation>
</comment>